<comment type="caution">
    <text evidence="4">The sequence shown here is derived from an EMBL/GenBank/DDBJ whole genome shotgun (WGS) entry which is preliminary data.</text>
</comment>
<dbReference type="EMBL" id="JMIU01000001">
    <property type="protein sequence ID" value="KDN96025.1"/>
    <property type="molecule type" value="Genomic_DNA"/>
</dbReference>
<evidence type="ECO:0000313" key="4">
    <source>
        <dbReference type="EMBL" id="KDN96025.1"/>
    </source>
</evidence>
<dbReference type="InterPro" id="IPR002035">
    <property type="entry name" value="VWF_A"/>
</dbReference>
<evidence type="ECO:0000313" key="5">
    <source>
        <dbReference type="Proteomes" id="UP000027341"/>
    </source>
</evidence>
<reference evidence="4 5" key="1">
    <citation type="submission" date="2014-04" db="EMBL/GenBank/DDBJ databases">
        <title>Draft genome sequence of Hydrogenovibrio marinus MH-110, a model organism for aerobic H2 metabolism.</title>
        <authorList>
            <person name="Cha H.J."/>
            <person name="Jo B.H."/>
            <person name="Hwang B.H."/>
        </authorList>
    </citation>
    <scope>NUCLEOTIDE SEQUENCE [LARGE SCALE GENOMIC DNA]</scope>
    <source>
        <strain evidence="4 5">MH-110</strain>
    </source>
</reference>
<dbReference type="Gene3D" id="1.25.40.10">
    <property type="entry name" value="Tetratricopeptide repeat domain"/>
    <property type="match status" value="1"/>
</dbReference>
<dbReference type="InterPro" id="IPR011990">
    <property type="entry name" value="TPR-like_helical_dom_sf"/>
</dbReference>
<dbReference type="AlphaFoldDB" id="A0A067A0Y0"/>
<dbReference type="Gene3D" id="3.40.50.410">
    <property type="entry name" value="von Willebrand factor, type A domain"/>
    <property type="match status" value="1"/>
</dbReference>
<name>A0A067A0Y0_HYDMR</name>
<dbReference type="RefSeq" id="WP_035628987.1">
    <property type="nucleotide sequence ID" value="NZ_JMIU01000001.1"/>
</dbReference>
<feature type="compositionally biased region" description="Low complexity" evidence="2">
    <location>
        <begin position="492"/>
        <end position="510"/>
    </location>
</feature>
<gene>
    <name evidence="4" type="ORF">EI16_06985</name>
</gene>
<dbReference type="PANTHER" id="PTHR22550">
    <property type="entry name" value="SPORE GERMINATION PROTEIN"/>
    <property type="match status" value="1"/>
</dbReference>
<feature type="non-terminal residue" evidence="4">
    <location>
        <position position="589"/>
    </location>
</feature>
<dbReference type="STRING" id="28885.EI16_06985"/>
<feature type="repeat" description="TPR" evidence="1">
    <location>
        <begin position="435"/>
        <end position="468"/>
    </location>
</feature>
<feature type="domain" description="VWFA" evidence="3">
    <location>
        <begin position="98"/>
        <end position="198"/>
    </location>
</feature>
<evidence type="ECO:0000256" key="2">
    <source>
        <dbReference type="SAM" id="MobiDB-lite"/>
    </source>
</evidence>
<feature type="compositionally biased region" description="Polar residues" evidence="2">
    <location>
        <begin position="516"/>
        <end position="552"/>
    </location>
</feature>
<protein>
    <recommendedName>
        <fullName evidence="3">VWFA domain-containing protein</fullName>
    </recommendedName>
</protein>
<dbReference type="InterPro" id="IPR019734">
    <property type="entry name" value="TPR_rpt"/>
</dbReference>
<dbReference type="Proteomes" id="UP000027341">
    <property type="component" value="Unassembled WGS sequence"/>
</dbReference>
<dbReference type="Pfam" id="PF13519">
    <property type="entry name" value="VWA_2"/>
    <property type="match status" value="1"/>
</dbReference>
<feature type="compositionally biased region" description="Basic and acidic residues" evidence="2">
    <location>
        <begin position="568"/>
        <end position="589"/>
    </location>
</feature>
<evidence type="ECO:0000259" key="3">
    <source>
        <dbReference type="Pfam" id="PF13519"/>
    </source>
</evidence>
<feature type="region of interest" description="Disordered" evidence="2">
    <location>
        <begin position="484"/>
        <end position="589"/>
    </location>
</feature>
<dbReference type="InterPro" id="IPR050768">
    <property type="entry name" value="UPF0353/GerABKA_families"/>
</dbReference>
<accession>A0A067A0Y0</accession>
<evidence type="ECO:0000256" key="1">
    <source>
        <dbReference type="PROSITE-ProRule" id="PRU00339"/>
    </source>
</evidence>
<dbReference type="InterPro" id="IPR036465">
    <property type="entry name" value="vWFA_dom_sf"/>
</dbReference>
<dbReference type="Pfam" id="PF00515">
    <property type="entry name" value="TPR_1"/>
    <property type="match status" value="1"/>
</dbReference>
<dbReference type="PANTHER" id="PTHR22550:SF14">
    <property type="entry name" value="VWFA DOMAIN-CONTAINING PROTEIN"/>
    <property type="match status" value="1"/>
</dbReference>
<dbReference type="SMART" id="SM00028">
    <property type="entry name" value="TPR"/>
    <property type="match status" value="1"/>
</dbReference>
<keyword evidence="5" id="KW-1185">Reference proteome</keyword>
<keyword evidence="1" id="KW-0802">TPR repeat</keyword>
<organism evidence="4 5">
    <name type="scientific">Hydrogenovibrio marinus</name>
    <dbReference type="NCBI Taxonomy" id="28885"/>
    <lineage>
        <taxon>Bacteria</taxon>
        <taxon>Pseudomonadati</taxon>
        <taxon>Pseudomonadota</taxon>
        <taxon>Gammaproteobacteria</taxon>
        <taxon>Thiotrichales</taxon>
        <taxon>Piscirickettsiaceae</taxon>
        <taxon>Hydrogenovibrio</taxon>
    </lineage>
</organism>
<sequence length="589" mass="65685">MNATQMTFHFLRPEWLLVLLPAAWLGWKLWQRRSEQSSWQEIINPSFKPILLGKSAENADKPWEVVGLMAIWFSAIIALSGPTWEQVKVPAEKSTEGTVILQDLSLSMLADDLKPNRITRTQYKLIDLLKQHPEMASGMVVYAGTAHTLAPISDDNETLLSLIPHLNPTMMPKYGSNAVEGVKQALSLFNGAHVKHGHLIWVMDDIEAKEVPEVISLIKHADVSVSILISGTPDGGPIPVPNYGLLKDDSGKIIMAKIPVEQIQKLAQSLGARVTLMQNSDDDLSVLLPPFLNQLPTQQAKDKQTPPKSFVAWLDKGVYLLYLLIPLAALAYRRGWLFSVSISGLLAAWLLAAGSAYSPSSYAAEPIDKNRHEDASVHFTDVFKSPDQQGYEKWRQKDYETAADRFESPAWKGASYYKAGDYQEALKQFKLDPSPQGHYNQGNAYAHLGKLEKAKEQYESALKSRPDWQQAKQNLQLVDNLLKQKNQHQKDASSQSQAQDNQQSNQQSKQKGFGGNQPQKQGQENSNANQSGKSDAKNDLNQPVQPKSQQTPSDHKDQQNKQANAQKAAEKEKQNSKQDNQESNDQGKQ</sequence>
<dbReference type="PROSITE" id="PS50005">
    <property type="entry name" value="TPR"/>
    <property type="match status" value="1"/>
</dbReference>
<dbReference type="SUPFAM" id="SSF53300">
    <property type="entry name" value="vWA-like"/>
    <property type="match status" value="1"/>
</dbReference>
<proteinExistence type="predicted"/>
<dbReference type="SUPFAM" id="SSF48452">
    <property type="entry name" value="TPR-like"/>
    <property type="match status" value="1"/>
</dbReference>